<sequence length="139" mass="16497">MSGSSRASFYNSRPRSRWNWVAVNTTTRTKLSQLPRKYQCAVCTETFARRYSWQRHEECLHLSVERWECSPEGPYTQDVDGNLICAFRSELEPDQHVSTHNYNVCKDRSPEERLFYRKDHFIQHLKAAHNPSKFDNMPL</sequence>
<dbReference type="PROSITE" id="PS00028">
    <property type="entry name" value="ZINC_FINGER_C2H2_1"/>
    <property type="match status" value="1"/>
</dbReference>
<evidence type="ECO:0000313" key="5">
    <source>
        <dbReference type="Proteomes" id="UP000738349"/>
    </source>
</evidence>
<proteinExistence type="predicted"/>
<dbReference type="GO" id="GO:0008270">
    <property type="term" value="F:zinc ion binding"/>
    <property type="evidence" value="ECO:0007669"/>
    <property type="project" value="UniProtKB-KW"/>
</dbReference>
<dbReference type="PROSITE" id="PS50157">
    <property type="entry name" value="ZINC_FINGER_C2H2_2"/>
    <property type="match status" value="1"/>
</dbReference>
<keyword evidence="1" id="KW-0863">Zinc-finger</keyword>
<evidence type="ECO:0000313" key="4">
    <source>
        <dbReference type="EMBL" id="KAH7132675.1"/>
    </source>
</evidence>
<dbReference type="EMBL" id="JAGMUV010000016">
    <property type="protein sequence ID" value="KAH7132675.1"/>
    <property type="molecule type" value="Genomic_DNA"/>
</dbReference>
<keyword evidence="5" id="KW-1185">Reference proteome</keyword>
<protein>
    <recommendedName>
        <fullName evidence="2">C2H2-type domain-containing protein</fullName>
    </recommendedName>
</protein>
<evidence type="ECO:0000259" key="2">
    <source>
        <dbReference type="PROSITE" id="PS50157"/>
    </source>
</evidence>
<reference evidence="4" key="1">
    <citation type="journal article" date="2021" name="Nat. Commun.">
        <title>Genetic determinants of endophytism in the Arabidopsis root mycobiome.</title>
        <authorList>
            <person name="Mesny F."/>
            <person name="Miyauchi S."/>
            <person name="Thiergart T."/>
            <person name="Pickel B."/>
            <person name="Atanasova L."/>
            <person name="Karlsson M."/>
            <person name="Huettel B."/>
            <person name="Barry K.W."/>
            <person name="Haridas S."/>
            <person name="Chen C."/>
            <person name="Bauer D."/>
            <person name="Andreopoulos W."/>
            <person name="Pangilinan J."/>
            <person name="LaButti K."/>
            <person name="Riley R."/>
            <person name="Lipzen A."/>
            <person name="Clum A."/>
            <person name="Drula E."/>
            <person name="Henrissat B."/>
            <person name="Kohler A."/>
            <person name="Grigoriev I.V."/>
            <person name="Martin F.M."/>
            <person name="Hacquard S."/>
        </authorList>
    </citation>
    <scope>NUCLEOTIDE SEQUENCE</scope>
    <source>
        <strain evidence="4">MPI-CAGE-AT-0147</strain>
    </source>
</reference>
<dbReference type="OrthoDB" id="4764986at2759"/>
<evidence type="ECO:0000313" key="3">
    <source>
        <dbReference type="EMBL" id="KAH7109032.1"/>
    </source>
</evidence>
<name>A0A9P9E686_9HYPO</name>
<feature type="domain" description="C2H2-type" evidence="2">
    <location>
        <begin position="38"/>
        <end position="66"/>
    </location>
</feature>
<accession>A0A9P9E686</accession>
<dbReference type="AlphaFoldDB" id="A0A9P9E686"/>
<dbReference type="InterPro" id="IPR013087">
    <property type="entry name" value="Znf_C2H2_type"/>
</dbReference>
<keyword evidence="1" id="KW-0862">Zinc</keyword>
<dbReference type="Proteomes" id="UP000738349">
    <property type="component" value="Unassembled WGS sequence"/>
</dbReference>
<keyword evidence="1" id="KW-0479">Metal-binding</keyword>
<comment type="caution">
    <text evidence="4">The sequence shown here is derived from an EMBL/GenBank/DDBJ whole genome shotgun (WGS) entry which is preliminary data.</text>
</comment>
<dbReference type="EMBL" id="JAGMUV010000055">
    <property type="protein sequence ID" value="KAH7109032.1"/>
    <property type="molecule type" value="Genomic_DNA"/>
</dbReference>
<gene>
    <name evidence="4" type="ORF">EDB81DRAFT_805350</name>
    <name evidence="3" type="ORF">EDB81DRAFT_834890</name>
</gene>
<organism evidence="4 5">
    <name type="scientific">Dactylonectria macrodidyma</name>
    <dbReference type="NCBI Taxonomy" id="307937"/>
    <lineage>
        <taxon>Eukaryota</taxon>
        <taxon>Fungi</taxon>
        <taxon>Dikarya</taxon>
        <taxon>Ascomycota</taxon>
        <taxon>Pezizomycotina</taxon>
        <taxon>Sordariomycetes</taxon>
        <taxon>Hypocreomycetidae</taxon>
        <taxon>Hypocreales</taxon>
        <taxon>Nectriaceae</taxon>
        <taxon>Dactylonectria</taxon>
    </lineage>
</organism>
<evidence type="ECO:0000256" key="1">
    <source>
        <dbReference type="PROSITE-ProRule" id="PRU00042"/>
    </source>
</evidence>